<dbReference type="SUPFAM" id="SSF52833">
    <property type="entry name" value="Thioredoxin-like"/>
    <property type="match status" value="1"/>
</dbReference>
<accession>A0A0S4TYP3</accession>
<dbReference type="PANTHER" id="PTHR36057:SF1">
    <property type="entry name" value="LIPOPROTEIN LIPID ATTACHMENT SITE-LIKE PROTEIN, PUTATIVE (DUF1223)-RELATED"/>
    <property type="match status" value="1"/>
</dbReference>
<evidence type="ECO:0000256" key="1">
    <source>
        <dbReference type="SAM" id="SignalP"/>
    </source>
</evidence>
<dbReference type="PANTHER" id="PTHR36057">
    <property type="match status" value="1"/>
</dbReference>
<evidence type="ECO:0000313" key="2">
    <source>
        <dbReference type="EMBL" id="CUV15156.1"/>
    </source>
</evidence>
<organism evidence="2">
    <name type="scientific">Ralstonia solanacearum</name>
    <name type="common">Pseudomonas solanacearum</name>
    <dbReference type="NCBI Taxonomy" id="305"/>
    <lineage>
        <taxon>Bacteria</taxon>
        <taxon>Pseudomonadati</taxon>
        <taxon>Pseudomonadota</taxon>
        <taxon>Betaproteobacteria</taxon>
        <taxon>Burkholderiales</taxon>
        <taxon>Burkholderiaceae</taxon>
        <taxon>Ralstonia</taxon>
        <taxon>Ralstonia solanacearum species complex</taxon>
    </lineage>
</organism>
<dbReference type="EMBL" id="LN899819">
    <property type="protein sequence ID" value="CUV15156.1"/>
    <property type="molecule type" value="Genomic_DNA"/>
</dbReference>
<sequence length="274" mass="29482">MGFNRRLLQGLGVLTLLAQATHPAAASDCSALHSKSPPHTVAVVELYTSEGCNSCPPADRWLSRATADPQRWVPLALHVDYWNGPGWNDPFSRAAFTERQRALGDATHASTIYTPEVFVSGRELRRWADPADFSRAIKARNARPAQAEITLDATAGGTQGMALQTHGMALQTHARFTLRPLASGAEPTVAWIALTQNGLVSHPSGGENGGVELHHDHVVREWIGPIRLNEPTTTWQGEIALPAGARPADVGLAALIERPRDAEILQATAAPLCR</sequence>
<dbReference type="InterPro" id="IPR036249">
    <property type="entry name" value="Thioredoxin-like_sf"/>
</dbReference>
<protein>
    <recommendedName>
        <fullName evidence="3">DUF1223 domain-containing protein</fullName>
    </recommendedName>
</protein>
<keyword evidence="1" id="KW-0732">Signal</keyword>
<dbReference type="PATRIC" id="fig|305.106.peg.5248"/>
<dbReference type="AlphaFoldDB" id="A0A0S4TYP3"/>
<feature type="chain" id="PRO_5013466952" description="DUF1223 domain-containing protein" evidence="1">
    <location>
        <begin position="27"/>
        <end position="274"/>
    </location>
</feature>
<gene>
    <name evidence="2" type="ORF">RUN39_v1_1150010</name>
</gene>
<proteinExistence type="predicted"/>
<reference evidence="2" key="1">
    <citation type="submission" date="2015-10" db="EMBL/GenBank/DDBJ databases">
        <authorList>
            <person name="Gilbert D.G."/>
        </authorList>
    </citation>
    <scope>NUCLEOTIDE SEQUENCE</scope>
    <source>
        <strain evidence="2">Phyl III-seqv23</strain>
    </source>
</reference>
<evidence type="ECO:0008006" key="3">
    <source>
        <dbReference type="Google" id="ProtNLM"/>
    </source>
</evidence>
<feature type="signal peptide" evidence="1">
    <location>
        <begin position="1"/>
        <end position="26"/>
    </location>
</feature>
<dbReference type="Pfam" id="PF06764">
    <property type="entry name" value="DUF1223"/>
    <property type="match status" value="1"/>
</dbReference>
<dbReference type="InterPro" id="IPR010634">
    <property type="entry name" value="DUF1223"/>
</dbReference>
<name>A0A0S4TYP3_RALSL</name>